<organism evidence="5 6">
    <name type="scientific">Methanothermus fervidus (strain ATCC 43054 / DSM 2088 / JCM 10308 / V24 S)</name>
    <dbReference type="NCBI Taxonomy" id="523846"/>
    <lineage>
        <taxon>Archaea</taxon>
        <taxon>Methanobacteriati</taxon>
        <taxon>Methanobacteriota</taxon>
        <taxon>Methanomada group</taxon>
        <taxon>Methanobacteria</taxon>
        <taxon>Methanobacteriales</taxon>
        <taxon>Methanothermaceae</taxon>
        <taxon>Methanothermus</taxon>
    </lineage>
</organism>
<dbReference type="OrthoDB" id="30639at2157"/>
<sequence>MARVRRRRARDTWKEKKWYTILSPKYFGEKEIGLTPARSPDLVVNRTVEATVRELTGDFSKQYMKLKFRINDVTGDVAKTKYIGHEMTTDYVRSLIRRGTSRVDAPVIVNTKDGYKIKVYTLIITARRTKTSQQREIRRIAQEKVLELAAERTLEEFIKDMIDGKISSEVQESAKVIYPIRRVEIIKTKVLSEPEEK</sequence>
<gene>
    <name evidence="3" type="primary">rps3ae</name>
    <name evidence="5" type="ordered locus">Mfer_0133</name>
</gene>
<accession>E3GXA4</accession>
<dbReference type="EMBL" id="CP002278">
    <property type="protein sequence ID" value="ADP76936.1"/>
    <property type="molecule type" value="Genomic_DNA"/>
</dbReference>
<evidence type="ECO:0000256" key="3">
    <source>
        <dbReference type="HAMAP-Rule" id="MF_00359"/>
    </source>
</evidence>
<dbReference type="GO" id="GO:0003735">
    <property type="term" value="F:structural constituent of ribosome"/>
    <property type="evidence" value="ECO:0007669"/>
    <property type="project" value="InterPro"/>
</dbReference>
<dbReference type="GO" id="GO:0006412">
    <property type="term" value="P:translation"/>
    <property type="evidence" value="ECO:0007669"/>
    <property type="project" value="UniProtKB-UniRule"/>
</dbReference>
<keyword evidence="2 3" id="KW-0687">Ribonucleoprotein</keyword>
<dbReference type="SMART" id="SM01397">
    <property type="entry name" value="Ribosomal_S3Ae"/>
    <property type="match status" value="1"/>
</dbReference>
<dbReference type="GO" id="GO:0005840">
    <property type="term" value="C:ribosome"/>
    <property type="evidence" value="ECO:0007669"/>
    <property type="project" value="UniProtKB-KW"/>
</dbReference>
<evidence type="ECO:0000256" key="4">
    <source>
        <dbReference type="RuleBase" id="RU000668"/>
    </source>
</evidence>
<dbReference type="Proteomes" id="UP000002315">
    <property type="component" value="Chromosome"/>
</dbReference>
<dbReference type="STRING" id="523846.Mfer_0133"/>
<evidence type="ECO:0000256" key="1">
    <source>
        <dbReference type="ARBA" id="ARBA00022980"/>
    </source>
</evidence>
<proteinExistence type="inferred from homology"/>
<reference evidence="5 6" key="1">
    <citation type="journal article" date="2010" name="Stand. Genomic Sci.">
        <title>Complete genome sequence of Methanothermus fervidus type strain (V24S).</title>
        <authorList>
            <person name="Anderson I."/>
            <person name="Djao O.D."/>
            <person name="Misra M."/>
            <person name="Chertkov O."/>
            <person name="Nolan M."/>
            <person name="Lucas S."/>
            <person name="Lapidus A."/>
            <person name="Del Rio T.G."/>
            <person name="Tice H."/>
            <person name="Cheng J.F."/>
            <person name="Tapia R."/>
            <person name="Han C."/>
            <person name="Goodwin L."/>
            <person name="Pitluck S."/>
            <person name="Liolios K."/>
            <person name="Ivanova N."/>
            <person name="Mavromatis K."/>
            <person name="Mikhailova N."/>
            <person name="Pati A."/>
            <person name="Brambilla E."/>
            <person name="Chen A."/>
            <person name="Palaniappan K."/>
            <person name="Land M."/>
            <person name="Hauser L."/>
            <person name="Chang Y.J."/>
            <person name="Jeffries C.D."/>
            <person name="Sikorski J."/>
            <person name="Spring S."/>
            <person name="Rohde M."/>
            <person name="Eichinger K."/>
            <person name="Huber H."/>
            <person name="Wirth R."/>
            <person name="Goker M."/>
            <person name="Detter J.C."/>
            <person name="Woyke T."/>
            <person name="Bristow J."/>
            <person name="Eisen J.A."/>
            <person name="Markowitz V."/>
            <person name="Hugenholtz P."/>
            <person name="Klenk H.P."/>
            <person name="Kyrpides N.C."/>
        </authorList>
    </citation>
    <scope>NUCLEOTIDE SEQUENCE [LARGE SCALE GENOMIC DNA]</scope>
    <source>
        <strain evidence="6">ATCC 43054 / DSM 2088 / JCM 10308 / V24 S</strain>
    </source>
</reference>
<keyword evidence="6" id="KW-1185">Reference proteome</keyword>
<dbReference type="NCBIfam" id="NF003142">
    <property type="entry name" value="PRK04057.1"/>
    <property type="match status" value="1"/>
</dbReference>
<keyword evidence="1 3" id="KW-0689">Ribosomal protein</keyword>
<dbReference type="Pfam" id="PF01015">
    <property type="entry name" value="Ribosomal_S3Ae"/>
    <property type="match status" value="1"/>
</dbReference>
<dbReference type="InterPro" id="IPR001593">
    <property type="entry name" value="Ribosomal_eS1"/>
</dbReference>
<dbReference type="HOGENOM" id="CLU_062507_1_0_2"/>
<name>E3GXA4_METFV</name>
<evidence type="ECO:0000313" key="5">
    <source>
        <dbReference type="EMBL" id="ADP76936.1"/>
    </source>
</evidence>
<comment type="similarity">
    <text evidence="3 4">Belongs to the eukaryotic ribosomal protein eS1 family.</text>
</comment>
<dbReference type="InterPro" id="IPR018281">
    <property type="entry name" value="Ribosomal_eS1_CS"/>
</dbReference>
<dbReference type="InterPro" id="IPR030838">
    <property type="entry name" value="Ribosomal_eS1_arc"/>
</dbReference>
<dbReference type="GO" id="GO:1990904">
    <property type="term" value="C:ribonucleoprotein complex"/>
    <property type="evidence" value="ECO:0007669"/>
    <property type="project" value="UniProtKB-KW"/>
</dbReference>
<evidence type="ECO:0000313" key="6">
    <source>
        <dbReference type="Proteomes" id="UP000002315"/>
    </source>
</evidence>
<dbReference type="PROSITE" id="PS01191">
    <property type="entry name" value="RIBOSOMAL_S3AE"/>
    <property type="match status" value="1"/>
</dbReference>
<dbReference type="AlphaFoldDB" id="E3GXA4"/>
<protein>
    <recommendedName>
        <fullName evidence="3">Small ribosomal subunit protein eS1</fullName>
    </recommendedName>
</protein>
<dbReference type="KEGG" id="mfv:Mfer_0133"/>
<dbReference type="HAMAP" id="MF_00359">
    <property type="entry name" value="Ribosomal_eS1"/>
    <property type="match status" value="1"/>
</dbReference>
<evidence type="ECO:0000256" key="2">
    <source>
        <dbReference type="ARBA" id="ARBA00023274"/>
    </source>
</evidence>